<dbReference type="InterPro" id="IPR013762">
    <property type="entry name" value="Integrase-like_cat_sf"/>
</dbReference>
<keyword evidence="1" id="KW-0233">DNA recombination</keyword>
<dbReference type="PROSITE" id="PS51898">
    <property type="entry name" value="TYR_RECOMBINASE"/>
    <property type="match status" value="1"/>
</dbReference>
<dbReference type="Gene3D" id="1.10.443.10">
    <property type="entry name" value="Intergrase catalytic core"/>
    <property type="match status" value="1"/>
</dbReference>
<accession>A0ABV5B6F8</accession>
<feature type="domain" description="Tyr recombinase" evidence="2">
    <location>
        <begin position="3"/>
        <end position="67"/>
    </location>
</feature>
<proteinExistence type="predicted"/>
<sequence>MHKEIVPYDEEEIRAMLQVLQKEPYHWRMMITLALTTGMRRSELLGMEWKQIYCKTGVIDVQQSVSI</sequence>
<dbReference type="EMBL" id="JBHILM010000007">
    <property type="protein sequence ID" value="MFB5680959.1"/>
    <property type="molecule type" value="Genomic_DNA"/>
</dbReference>
<dbReference type="InterPro" id="IPR002104">
    <property type="entry name" value="Integrase_catalytic"/>
</dbReference>
<dbReference type="RefSeq" id="WP_375524780.1">
    <property type="nucleotide sequence ID" value="NZ_JBHILM010000007.1"/>
</dbReference>
<protein>
    <submittedName>
        <fullName evidence="3">Tyrosine-type recombinase/integrase</fullName>
    </submittedName>
</protein>
<evidence type="ECO:0000256" key="1">
    <source>
        <dbReference type="ARBA" id="ARBA00023172"/>
    </source>
</evidence>
<dbReference type="InterPro" id="IPR011010">
    <property type="entry name" value="DNA_brk_join_enz"/>
</dbReference>
<dbReference type="Pfam" id="PF00589">
    <property type="entry name" value="Phage_integrase"/>
    <property type="match status" value="1"/>
</dbReference>
<keyword evidence="4" id="KW-1185">Reference proteome</keyword>
<comment type="caution">
    <text evidence="3">The sequence shown here is derived from an EMBL/GenBank/DDBJ whole genome shotgun (WGS) entry which is preliminary data.</text>
</comment>
<reference evidence="3 4" key="1">
    <citation type="submission" date="2024-09" db="EMBL/GenBank/DDBJ databases">
        <authorList>
            <person name="Ruan L."/>
        </authorList>
    </citation>
    <scope>NUCLEOTIDE SEQUENCE [LARGE SCALE GENOMIC DNA]</scope>
    <source>
        <strain evidence="3 4">D33</strain>
    </source>
</reference>
<evidence type="ECO:0000313" key="4">
    <source>
        <dbReference type="Proteomes" id="UP001580407"/>
    </source>
</evidence>
<gene>
    <name evidence="3" type="ORF">ACE3NQ_08560</name>
</gene>
<organism evidence="3 4">
    <name type="scientific">Paenibacillus terreus</name>
    <dbReference type="NCBI Taxonomy" id="1387834"/>
    <lineage>
        <taxon>Bacteria</taxon>
        <taxon>Bacillati</taxon>
        <taxon>Bacillota</taxon>
        <taxon>Bacilli</taxon>
        <taxon>Bacillales</taxon>
        <taxon>Paenibacillaceae</taxon>
        <taxon>Paenibacillus</taxon>
    </lineage>
</organism>
<dbReference type="Proteomes" id="UP001580407">
    <property type="component" value="Unassembled WGS sequence"/>
</dbReference>
<evidence type="ECO:0000313" key="3">
    <source>
        <dbReference type="EMBL" id="MFB5680959.1"/>
    </source>
</evidence>
<evidence type="ECO:0000259" key="2">
    <source>
        <dbReference type="PROSITE" id="PS51898"/>
    </source>
</evidence>
<name>A0ABV5B6F8_9BACL</name>
<dbReference type="SUPFAM" id="SSF56349">
    <property type="entry name" value="DNA breaking-rejoining enzymes"/>
    <property type="match status" value="1"/>
</dbReference>